<keyword evidence="3" id="KW-0966">Cell projection</keyword>
<accession>A0A938BQA4</accession>
<evidence type="ECO:0000256" key="2">
    <source>
        <dbReference type="SAM" id="MobiDB-lite"/>
    </source>
</evidence>
<dbReference type="Gene3D" id="1.20.58.300">
    <property type="entry name" value="FlgN-like"/>
    <property type="match status" value="1"/>
</dbReference>
<name>A0A938BQA4_UNCEI</name>
<protein>
    <submittedName>
        <fullName evidence="3">Flagellar export chaperone FlgN</fullName>
    </submittedName>
</protein>
<dbReference type="AlphaFoldDB" id="A0A938BQA4"/>
<evidence type="ECO:0000313" key="4">
    <source>
        <dbReference type="Proteomes" id="UP000748308"/>
    </source>
</evidence>
<dbReference type="SUPFAM" id="SSF140566">
    <property type="entry name" value="FlgN-like"/>
    <property type="match status" value="1"/>
</dbReference>
<evidence type="ECO:0000256" key="1">
    <source>
        <dbReference type="ARBA" id="ARBA00022795"/>
    </source>
</evidence>
<organism evidence="3 4">
    <name type="scientific">Eiseniibacteriota bacterium</name>
    <dbReference type="NCBI Taxonomy" id="2212470"/>
    <lineage>
        <taxon>Bacteria</taxon>
        <taxon>Candidatus Eiseniibacteriota</taxon>
    </lineage>
</organism>
<keyword evidence="3" id="KW-0282">Flagellum</keyword>
<dbReference type="InterPro" id="IPR007809">
    <property type="entry name" value="FlgN-like"/>
</dbReference>
<feature type="region of interest" description="Disordered" evidence="2">
    <location>
        <begin position="152"/>
        <end position="174"/>
    </location>
</feature>
<evidence type="ECO:0000313" key="3">
    <source>
        <dbReference type="EMBL" id="MBM3316952.1"/>
    </source>
</evidence>
<dbReference type="Pfam" id="PF05130">
    <property type="entry name" value="FlgN"/>
    <property type="match status" value="1"/>
</dbReference>
<feature type="compositionally biased region" description="Low complexity" evidence="2">
    <location>
        <begin position="157"/>
        <end position="168"/>
    </location>
</feature>
<dbReference type="InterPro" id="IPR036679">
    <property type="entry name" value="FlgN-like_sf"/>
</dbReference>
<comment type="caution">
    <text evidence="3">The sequence shown here is derived from an EMBL/GenBank/DDBJ whole genome shotgun (WGS) entry which is preliminary data.</text>
</comment>
<proteinExistence type="predicted"/>
<keyword evidence="1" id="KW-1005">Bacterial flagellum biogenesis</keyword>
<keyword evidence="3" id="KW-0969">Cilium</keyword>
<sequence>MHQEDVVQTGTGGWSSALAGLLHEEQSLYHELGDSSRALRRALIQGHAAGIGEEVARHQELLARLRALQRRGAELCREAELAPEMETYSLARLAHAPEIEREPALLEQVRAAETGARETARELAHNRQLIARLSDWMAREIRLLLEPLREAGGYGPQGAAPQAAAEPALIDRRG</sequence>
<dbReference type="GO" id="GO:0044780">
    <property type="term" value="P:bacterial-type flagellum assembly"/>
    <property type="evidence" value="ECO:0007669"/>
    <property type="project" value="InterPro"/>
</dbReference>
<gene>
    <name evidence="3" type="primary">flgN</name>
    <name evidence="3" type="ORF">FJY75_03775</name>
</gene>
<dbReference type="EMBL" id="VGIY01000060">
    <property type="protein sequence ID" value="MBM3316952.1"/>
    <property type="molecule type" value="Genomic_DNA"/>
</dbReference>
<reference evidence="3" key="1">
    <citation type="submission" date="2019-03" db="EMBL/GenBank/DDBJ databases">
        <title>Lake Tanganyika Metagenome-Assembled Genomes (MAGs).</title>
        <authorList>
            <person name="Tran P."/>
        </authorList>
    </citation>
    <scope>NUCLEOTIDE SEQUENCE</scope>
    <source>
        <strain evidence="3">M_DeepCast_400m_m2_100</strain>
    </source>
</reference>
<dbReference type="Proteomes" id="UP000748308">
    <property type="component" value="Unassembled WGS sequence"/>
</dbReference>